<reference evidence="2 3" key="1">
    <citation type="journal article" date="2018" name="Sci. Rep.">
        <title>Comparative genomics provides insights into the lifestyle and reveals functional heterogeneity of dark septate endophytic fungi.</title>
        <authorList>
            <person name="Knapp D.G."/>
            <person name="Nemeth J.B."/>
            <person name="Barry K."/>
            <person name="Hainaut M."/>
            <person name="Henrissat B."/>
            <person name="Johnson J."/>
            <person name="Kuo A."/>
            <person name="Lim J.H.P."/>
            <person name="Lipzen A."/>
            <person name="Nolan M."/>
            <person name="Ohm R.A."/>
            <person name="Tamas L."/>
            <person name="Grigoriev I.V."/>
            <person name="Spatafora J.W."/>
            <person name="Nagy L.G."/>
            <person name="Kovacs G.M."/>
        </authorList>
    </citation>
    <scope>NUCLEOTIDE SEQUENCE [LARGE SCALE GENOMIC DNA]</scope>
    <source>
        <strain evidence="2 3">DSE2036</strain>
    </source>
</reference>
<sequence length="176" mass="19960">MAGRELPKDSSMLYEGIRSSIRKRLTLIEGDLLASIDLWQARLDTDAEEKHCLQEKVAVMETKLYLQEAELYRRRRCGCDATENLPYDATNSLCDEEPHSSVEDGDSNREGPTTNLSRESTVEADIPAATRLSTVYENPVLPSFPPEPCDCEEDKQKESEEPDIGDRQPIKKRQRS</sequence>
<evidence type="ECO:0000256" key="1">
    <source>
        <dbReference type="SAM" id="MobiDB-lite"/>
    </source>
</evidence>
<keyword evidence="3" id="KW-1185">Reference proteome</keyword>
<organism evidence="2 3">
    <name type="scientific">Periconia macrospinosa</name>
    <dbReference type="NCBI Taxonomy" id="97972"/>
    <lineage>
        <taxon>Eukaryota</taxon>
        <taxon>Fungi</taxon>
        <taxon>Dikarya</taxon>
        <taxon>Ascomycota</taxon>
        <taxon>Pezizomycotina</taxon>
        <taxon>Dothideomycetes</taxon>
        <taxon>Pleosporomycetidae</taxon>
        <taxon>Pleosporales</taxon>
        <taxon>Massarineae</taxon>
        <taxon>Periconiaceae</taxon>
        <taxon>Periconia</taxon>
    </lineage>
</organism>
<gene>
    <name evidence="2" type="ORF">DM02DRAFT_663643</name>
</gene>
<evidence type="ECO:0000313" key="3">
    <source>
        <dbReference type="Proteomes" id="UP000244855"/>
    </source>
</evidence>
<evidence type="ECO:0000313" key="2">
    <source>
        <dbReference type="EMBL" id="PVH91761.1"/>
    </source>
</evidence>
<protein>
    <submittedName>
        <fullName evidence="2">Uncharacterized protein</fullName>
    </submittedName>
</protein>
<feature type="region of interest" description="Disordered" evidence="1">
    <location>
        <begin position="88"/>
        <end position="176"/>
    </location>
</feature>
<feature type="compositionally biased region" description="Polar residues" evidence="1">
    <location>
        <begin position="110"/>
        <end position="119"/>
    </location>
</feature>
<name>A0A2V1D188_9PLEO</name>
<dbReference type="AlphaFoldDB" id="A0A2V1D188"/>
<feature type="compositionally biased region" description="Basic and acidic residues" evidence="1">
    <location>
        <begin position="96"/>
        <end position="109"/>
    </location>
</feature>
<dbReference type="Proteomes" id="UP000244855">
    <property type="component" value="Unassembled WGS sequence"/>
</dbReference>
<dbReference type="EMBL" id="KZ805787">
    <property type="protein sequence ID" value="PVH91761.1"/>
    <property type="molecule type" value="Genomic_DNA"/>
</dbReference>
<accession>A0A2V1D188</accession>
<feature type="compositionally biased region" description="Basic and acidic residues" evidence="1">
    <location>
        <begin position="154"/>
        <end position="169"/>
    </location>
</feature>
<proteinExistence type="predicted"/>